<gene>
    <name evidence="2" type="ORF">ACFQPC_08935</name>
</gene>
<comment type="caution">
    <text evidence="2">The sequence shown here is derived from an EMBL/GenBank/DDBJ whole genome shotgun (WGS) entry which is preliminary data.</text>
</comment>
<organism evidence="2 3">
    <name type="scientific">Herminiimonas glaciei</name>
    <dbReference type="NCBI Taxonomy" id="523788"/>
    <lineage>
        <taxon>Bacteria</taxon>
        <taxon>Pseudomonadati</taxon>
        <taxon>Pseudomonadota</taxon>
        <taxon>Betaproteobacteria</taxon>
        <taxon>Burkholderiales</taxon>
        <taxon>Oxalobacteraceae</taxon>
        <taxon>Herminiimonas</taxon>
    </lineage>
</organism>
<feature type="compositionally biased region" description="Basic and acidic residues" evidence="1">
    <location>
        <begin position="11"/>
        <end position="20"/>
    </location>
</feature>
<dbReference type="RefSeq" id="WP_382271520.1">
    <property type="nucleotide sequence ID" value="NZ_JBHTBU010000001.1"/>
</dbReference>
<name>A0ABW2IB39_9BURK</name>
<keyword evidence="3" id="KW-1185">Reference proteome</keyword>
<sequence>MLTQIHAVQQRNEELEKRAERDTIVQETVPGEDKILTEEEKRMVRDRVAKSTTDEDTN</sequence>
<reference evidence="3" key="1">
    <citation type="journal article" date="2019" name="Int. J. Syst. Evol. Microbiol.">
        <title>The Global Catalogue of Microorganisms (GCM) 10K type strain sequencing project: providing services to taxonomists for standard genome sequencing and annotation.</title>
        <authorList>
            <consortium name="The Broad Institute Genomics Platform"/>
            <consortium name="The Broad Institute Genome Sequencing Center for Infectious Disease"/>
            <person name="Wu L."/>
            <person name="Ma J."/>
        </authorList>
    </citation>
    <scope>NUCLEOTIDE SEQUENCE [LARGE SCALE GENOMIC DNA]</scope>
    <source>
        <strain evidence="3">KACC 12508</strain>
    </source>
</reference>
<proteinExistence type="predicted"/>
<feature type="compositionally biased region" description="Polar residues" evidence="1">
    <location>
        <begin position="1"/>
        <end position="10"/>
    </location>
</feature>
<dbReference type="EMBL" id="JBHTBU010000001">
    <property type="protein sequence ID" value="MFC7288157.1"/>
    <property type="molecule type" value="Genomic_DNA"/>
</dbReference>
<accession>A0ABW2IB39</accession>
<evidence type="ECO:0000313" key="2">
    <source>
        <dbReference type="EMBL" id="MFC7288157.1"/>
    </source>
</evidence>
<evidence type="ECO:0000256" key="1">
    <source>
        <dbReference type="SAM" id="MobiDB-lite"/>
    </source>
</evidence>
<protein>
    <submittedName>
        <fullName evidence="2">Uncharacterized protein</fullName>
    </submittedName>
</protein>
<evidence type="ECO:0000313" key="3">
    <source>
        <dbReference type="Proteomes" id="UP001596542"/>
    </source>
</evidence>
<feature type="region of interest" description="Disordered" evidence="1">
    <location>
        <begin position="1"/>
        <end position="20"/>
    </location>
</feature>
<dbReference type="Proteomes" id="UP001596542">
    <property type="component" value="Unassembled WGS sequence"/>
</dbReference>